<dbReference type="CDD" id="cd04301">
    <property type="entry name" value="NAT_SF"/>
    <property type="match status" value="1"/>
</dbReference>
<dbReference type="PANTHER" id="PTHR43233:SF1">
    <property type="entry name" value="FAMILY N-ACETYLTRANSFERASE, PUTATIVE (AFU_ORTHOLOGUE AFUA_6G03350)-RELATED"/>
    <property type="match status" value="1"/>
</dbReference>
<dbReference type="InterPro" id="IPR016181">
    <property type="entry name" value="Acyl_CoA_acyltransferase"/>
</dbReference>
<reference evidence="2 3" key="1">
    <citation type="submission" date="2023-03" db="EMBL/GenBank/DDBJ databases">
        <title>Bacillus Genome Sequencing.</title>
        <authorList>
            <person name="Dunlap C."/>
        </authorList>
    </citation>
    <scope>NUCLEOTIDE SEQUENCE [LARGE SCALE GENOMIC DNA]</scope>
    <source>
        <strain evidence="2 3">B-59205</strain>
    </source>
</reference>
<comment type="caution">
    <text evidence="2">The sequence shown here is derived from an EMBL/GenBank/DDBJ whole genome shotgun (WGS) entry which is preliminary data.</text>
</comment>
<accession>A0AAW9NPQ1</accession>
<dbReference type="GO" id="GO:0016747">
    <property type="term" value="F:acyltransferase activity, transferring groups other than amino-acyl groups"/>
    <property type="evidence" value="ECO:0007669"/>
    <property type="project" value="InterPro"/>
</dbReference>
<dbReference type="EMBL" id="JARSFG010000007">
    <property type="protein sequence ID" value="MEC1177823.1"/>
    <property type="molecule type" value="Genomic_DNA"/>
</dbReference>
<sequence length="134" mass="14791">MQILHEIPTVEEFLTLRKLAGMGPRDPEHVQTGLNNSCFSVILRKEDGELIGMGRVIGDGGTAYVVVDIAVHPDEQGKGLGKTIMTEIKHYLDTEISHRAFVSLIADVPAHKLYEKFGFVETAPKSIGMAYVRK</sequence>
<dbReference type="Pfam" id="PF00583">
    <property type="entry name" value="Acetyltransf_1"/>
    <property type="match status" value="1"/>
</dbReference>
<feature type="domain" description="N-acetyltransferase" evidence="1">
    <location>
        <begin position="1"/>
        <end position="134"/>
    </location>
</feature>
<evidence type="ECO:0000313" key="2">
    <source>
        <dbReference type="EMBL" id="MEC1177823.1"/>
    </source>
</evidence>
<dbReference type="AlphaFoldDB" id="A0AAW9NPQ1"/>
<dbReference type="SUPFAM" id="SSF55729">
    <property type="entry name" value="Acyl-CoA N-acyltransferases (Nat)"/>
    <property type="match status" value="1"/>
</dbReference>
<dbReference type="InterPro" id="IPR000182">
    <property type="entry name" value="GNAT_dom"/>
</dbReference>
<dbReference type="PANTHER" id="PTHR43233">
    <property type="entry name" value="FAMILY N-ACETYLTRANSFERASE, PUTATIVE (AFU_ORTHOLOGUE AFUA_6G03350)-RELATED"/>
    <property type="match status" value="1"/>
</dbReference>
<evidence type="ECO:0000313" key="3">
    <source>
        <dbReference type="Proteomes" id="UP001344888"/>
    </source>
</evidence>
<protein>
    <submittedName>
        <fullName evidence="2">GNAT family N-acetyltransferase</fullName>
    </submittedName>
</protein>
<proteinExistence type="predicted"/>
<dbReference type="RefSeq" id="WP_326122300.1">
    <property type="nucleotide sequence ID" value="NZ_JARSFG010000007.1"/>
</dbReference>
<dbReference type="PROSITE" id="PS51186">
    <property type="entry name" value="GNAT"/>
    <property type="match status" value="1"/>
</dbReference>
<dbReference type="Proteomes" id="UP001344888">
    <property type="component" value="Unassembled WGS sequence"/>
</dbReference>
<name>A0AAW9NPQ1_9BACL</name>
<gene>
    <name evidence="2" type="ORF">P9B03_04950</name>
</gene>
<dbReference type="Gene3D" id="3.40.630.30">
    <property type="match status" value="1"/>
</dbReference>
<evidence type="ECO:0000259" key="1">
    <source>
        <dbReference type="PROSITE" id="PS51186"/>
    </source>
</evidence>
<keyword evidence="3" id="KW-1185">Reference proteome</keyword>
<dbReference type="InterPro" id="IPR053144">
    <property type="entry name" value="Acetyltransferase_Butenolide"/>
</dbReference>
<organism evidence="2 3">
    <name type="scientific">Metasolibacillus meyeri</name>
    <dbReference type="NCBI Taxonomy" id="1071052"/>
    <lineage>
        <taxon>Bacteria</taxon>
        <taxon>Bacillati</taxon>
        <taxon>Bacillota</taxon>
        <taxon>Bacilli</taxon>
        <taxon>Bacillales</taxon>
        <taxon>Caryophanaceae</taxon>
        <taxon>Metasolibacillus</taxon>
    </lineage>
</organism>